<sequence>MRGNTIGIVAAACLVIGFVAGFILRPAIAPASASPAAAAGIAQPTEEEATEAVRRHRLFTGTVLSHATLKLGDCSPGGIGPGVMCMTQVVLDPTKPNATPQNRAIGFARVNGQWEVAVW</sequence>
<proteinExistence type="predicted"/>
<keyword evidence="2" id="KW-1185">Reference proteome</keyword>
<dbReference type="Proteomes" id="UP000198339">
    <property type="component" value="Unassembled WGS sequence"/>
</dbReference>
<evidence type="ECO:0000313" key="1">
    <source>
        <dbReference type="EMBL" id="SNS94278.1"/>
    </source>
</evidence>
<name>A0A239IM40_9SPHN</name>
<accession>A0A239IM40</accession>
<protein>
    <submittedName>
        <fullName evidence="1">Uncharacterized protein</fullName>
    </submittedName>
</protein>
<dbReference type="AlphaFoldDB" id="A0A239IM40"/>
<dbReference type="OrthoDB" id="7508580at2"/>
<organism evidence="1 2">
    <name type="scientific">Sphingopyxis indica</name>
    <dbReference type="NCBI Taxonomy" id="436663"/>
    <lineage>
        <taxon>Bacteria</taxon>
        <taxon>Pseudomonadati</taxon>
        <taxon>Pseudomonadota</taxon>
        <taxon>Alphaproteobacteria</taxon>
        <taxon>Sphingomonadales</taxon>
        <taxon>Sphingomonadaceae</taxon>
        <taxon>Sphingopyxis</taxon>
    </lineage>
</organism>
<gene>
    <name evidence="1" type="ORF">SAMN06295955_10847</name>
</gene>
<reference evidence="1 2" key="1">
    <citation type="submission" date="2017-06" db="EMBL/GenBank/DDBJ databases">
        <authorList>
            <person name="Kim H.J."/>
            <person name="Triplett B.A."/>
        </authorList>
    </citation>
    <scope>NUCLEOTIDE SEQUENCE [LARGE SCALE GENOMIC DNA]</scope>
    <source>
        <strain evidence="1 2">DS15</strain>
    </source>
</reference>
<dbReference type="EMBL" id="FZPA01000008">
    <property type="protein sequence ID" value="SNS94278.1"/>
    <property type="molecule type" value="Genomic_DNA"/>
</dbReference>
<evidence type="ECO:0000313" key="2">
    <source>
        <dbReference type="Proteomes" id="UP000198339"/>
    </source>
</evidence>